<keyword evidence="3" id="KW-1185">Reference proteome</keyword>
<feature type="transmembrane region" description="Helical" evidence="1">
    <location>
        <begin position="57"/>
        <end position="76"/>
    </location>
</feature>
<evidence type="ECO:0000256" key="1">
    <source>
        <dbReference type="SAM" id="Phobius"/>
    </source>
</evidence>
<reference evidence="2 3" key="1">
    <citation type="submission" date="2023-08" db="EMBL/GenBank/DDBJ databases">
        <title>Achromobacter seleniivolatilans sp. nov., isolated from seleniferous soil.</title>
        <authorList>
            <person name="Zhang S."/>
            <person name="Li K."/>
            <person name="Peng J."/>
            <person name="Zhao Q."/>
            <person name="Wang H."/>
            <person name="Guo Y."/>
        </authorList>
    </citation>
    <scope>NUCLEOTIDE SEQUENCE [LARGE SCALE GENOMIC DNA]</scope>
    <source>
        <strain evidence="2 3">R39</strain>
    </source>
</reference>
<evidence type="ECO:0000313" key="3">
    <source>
        <dbReference type="Proteomes" id="UP001234798"/>
    </source>
</evidence>
<name>A0ABY9LTX7_9BURK</name>
<gene>
    <name evidence="2" type="ORF">RAS12_16165</name>
</gene>
<proteinExistence type="predicted"/>
<sequence>MSKWRAGLVALVFLGTLDLMVGSLQSARYLEAFSTGLAGIAIAAWAAGRWSPFYIEWGPYQVLVALALGLGLISVVKHTPIIDADNQAMRGEQIAAISANYNHASWREPSPR</sequence>
<keyword evidence="1" id="KW-1133">Transmembrane helix</keyword>
<protein>
    <recommendedName>
        <fullName evidence="4">Holin</fullName>
    </recommendedName>
</protein>
<dbReference type="EMBL" id="CP132976">
    <property type="protein sequence ID" value="WMD18188.1"/>
    <property type="molecule type" value="Genomic_DNA"/>
</dbReference>
<dbReference type="RefSeq" id="WP_306937077.1">
    <property type="nucleotide sequence ID" value="NZ_CP132976.1"/>
</dbReference>
<keyword evidence="1" id="KW-0472">Membrane</keyword>
<dbReference type="Proteomes" id="UP001234798">
    <property type="component" value="Chromosome"/>
</dbReference>
<accession>A0ABY9LTX7</accession>
<keyword evidence="1" id="KW-0812">Transmembrane</keyword>
<organism evidence="2 3">
    <name type="scientific">Achromobacter seleniivolatilans</name>
    <dbReference type="NCBI Taxonomy" id="3047478"/>
    <lineage>
        <taxon>Bacteria</taxon>
        <taxon>Pseudomonadati</taxon>
        <taxon>Pseudomonadota</taxon>
        <taxon>Betaproteobacteria</taxon>
        <taxon>Burkholderiales</taxon>
        <taxon>Alcaligenaceae</taxon>
        <taxon>Achromobacter</taxon>
    </lineage>
</organism>
<evidence type="ECO:0000313" key="2">
    <source>
        <dbReference type="EMBL" id="WMD18188.1"/>
    </source>
</evidence>
<evidence type="ECO:0008006" key="4">
    <source>
        <dbReference type="Google" id="ProtNLM"/>
    </source>
</evidence>